<proteinExistence type="predicted"/>
<sequence length="277" mass="30765">MDRPPKEGPTPVRSQEHPRPCFLDNGEEQQESRRKRSAQKRRTAKAAPAAGGAVKDLAYKERSEGDEPGEGREHVQDGSVGAQKLEQQQEGEAGEGPSGARDPQSKEAQFWSRGIFTKAQVEELEKIFHVHQYIDESQRAELASRMNVSESRVQGWFKNRRTRWRRYQKTLVHRNMGPVAQGQPSMMGVNGNSNAMFAPEPDWRLNFLMPPPPVSPIPPLPPETPIPPLPPVTCLPPVTPLLPLPLIAFQLPPSITSAPVPIVLTLICCNSFSNPDI</sequence>
<protein>
    <submittedName>
        <fullName evidence="2">Homeobox protein ESX1-like</fullName>
    </submittedName>
</protein>
<organism evidence="1 2">
    <name type="scientific">Echinops telfairi</name>
    <name type="common">Lesser hedgehog tenrec</name>
    <dbReference type="NCBI Taxonomy" id="9371"/>
    <lineage>
        <taxon>Eukaryota</taxon>
        <taxon>Metazoa</taxon>
        <taxon>Chordata</taxon>
        <taxon>Craniata</taxon>
        <taxon>Vertebrata</taxon>
        <taxon>Euteleostomi</taxon>
        <taxon>Mammalia</taxon>
        <taxon>Eutheria</taxon>
        <taxon>Afrotheria</taxon>
        <taxon>Tenrecidae</taxon>
        <taxon>Tenrecinae</taxon>
        <taxon>Echinops</taxon>
    </lineage>
</organism>
<keyword evidence="1" id="KW-1185">Reference proteome</keyword>
<evidence type="ECO:0000313" key="2">
    <source>
        <dbReference type="RefSeq" id="XP_045154465.1"/>
    </source>
</evidence>
<name>A0AC55DRT7_ECHTE</name>
<accession>A0AC55DRT7</accession>
<evidence type="ECO:0000313" key="1">
    <source>
        <dbReference type="Proteomes" id="UP000694863"/>
    </source>
</evidence>
<dbReference type="RefSeq" id="XP_045154465.1">
    <property type="nucleotide sequence ID" value="XM_045298530.1"/>
</dbReference>
<dbReference type="Proteomes" id="UP000694863">
    <property type="component" value="Unplaced"/>
</dbReference>
<reference evidence="2" key="1">
    <citation type="submission" date="2025-08" db="UniProtKB">
        <authorList>
            <consortium name="RefSeq"/>
        </authorList>
    </citation>
    <scope>IDENTIFICATION</scope>
</reference>
<gene>
    <name evidence="2" type="primary">LOC123522634</name>
</gene>